<evidence type="ECO:0000313" key="2">
    <source>
        <dbReference type="Proteomes" id="UP000197032"/>
    </source>
</evidence>
<dbReference type="EMBL" id="BDGJ01000087">
    <property type="protein sequence ID" value="GAW92578.1"/>
    <property type="molecule type" value="Genomic_DNA"/>
</dbReference>
<dbReference type="AlphaFoldDB" id="A0A1Z5HT14"/>
<gene>
    <name evidence="1" type="ORF">KKC1_17300</name>
</gene>
<reference evidence="2" key="1">
    <citation type="journal article" date="2017" name="Appl. Environ. Microbiol.">
        <title>Genomic analysis of Calderihabitans maritimus KKC1, a thermophilic hydrogenogenic carboxydotrophic bacterium isolated from marine sediment.</title>
        <authorList>
            <person name="Omae K."/>
            <person name="Yoneda Y."/>
            <person name="Fukuyama Y."/>
            <person name="Yoshida T."/>
            <person name="Sako Y."/>
        </authorList>
    </citation>
    <scope>NUCLEOTIDE SEQUENCE [LARGE SCALE GENOMIC DNA]</scope>
    <source>
        <strain evidence="2">KKC1</strain>
    </source>
</reference>
<dbReference type="Proteomes" id="UP000197032">
    <property type="component" value="Unassembled WGS sequence"/>
</dbReference>
<name>A0A1Z5HT14_9FIRM</name>
<evidence type="ECO:0000313" key="1">
    <source>
        <dbReference type="EMBL" id="GAW92578.1"/>
    </source>
</evidence>
<keyword evidence="2" id="KW-1185">Reference proteome</keyword>
<organism evidence="1 2">
    <name type="scientific">Calderihabitans maritimus</name>
    <dbReference type="NCBI Taxonomy" id="1246530"/>
    <lineage>
        <taxon>Bacteria</taxon>
        <taxon>Bacillati</taxon>
        <taxon>Bacillota</taxon>
        <taxon>Clostridia</taxon>
        <taxon>Neomoorellales</taxon>
        <taxon>Calderihabitantaceae</taxon>
        <taxon>Calderihabitans</taxon>
    </lineage>
</organism>
<comment type="caution">
    <text evidence="1">The sequence shown here is derived from an EMBL/GenBank/DDBJ whole genome shotgun (WGS) entry which is preliminary data.</text>
</comment>
<dbReference type="InterPro" id="IPR019271">
    <property type="entry name" value="DUF2284_metal-binding"/>
</dbReference>
<proteinExistence type="predicted"/>
<dbReference type="Pfam" id="PF10050">
    <property type="entry name" value="DUF2284"/>
    <property type="match status" value="1"/>
</dbReference>
<sequence>MFSKYQYALLFKTDVSPLEDFVDDKQWHTGHMKHQQKADDIASVIEALAFNDGYYFAVGFGAGGCKTALCKGQICQFLDSGRCRFPLRSRPSMEGVGIDVFRLVTEVGWDIYPIAHKYVEPDSVKCAISVGIVFIT</sequence>
<accession>A0A1Z5HT14</accession>
<protein>
    <submittedName>
        <fullName evidence="1">Uncharacterized protein</fullName>
    </submittedName>
</protein>